<dbReference type="PANTHER" id="PTHR43302">
    <property type="entry name" value="TRANSPORTER ARSB-RELATED"/>
    <property type="match status" value="1"/>
</dbReference>
<evidence type="ECO:0000256" key="1">
    <source>
        <dbReference type="ARBA" id="ARBA00004651"/>
    </source>
</evidence>
<feature type="transmembrane region" description="Helical" evidence="7">
    <location>
        <begin position="195"/>
        <end position="225"/>
    </location>
</feature>
<feature type="transmembrane region" description="Helical" evidence="7">
    <location>
        <begin position="156"/>
        <end position="174"/>
    </location>
</feature>
<dbReference type="InterPro" id="IPR004680">
    <property type="entry name" value="Cit_transptr-like_dom"/>
</dbReference>
<keyword evidence="5 7" id="KW-1133">Transmembrane helix</keyword>
<keyword evidence="2" id="KW-0813">Transport</keyword>
<dbReference type="PANTHER" id="PTHR43302:SF5">
    <property type="entry name" value="TRANSPORTER ARSB-RELATED"/>
    <property type="match status" value="1"/>
</dbReference>
<comment type="subcellular location">
    <subcellularLocation>
        <location evidence="1">Cell membrane</location>
        <topology evidence="1">Multi-pass membrane protein</topology>
    </subcellularLocation>
</comment>
<evidence type="ECO:0000256" key="5">
    <source>
        <dbReference type="ARBA" id="ARBA00022989"/>
    </source>
</evidence>
<dbReference type="RefSeq" id="WP_170920582.1">
    <property type="nucleotide sequence ID" value="NZ_FWXF01000015.1"/>
</dbReference>
<keyword evidence="6 7" id="KW-0472">Membrane</keyword>
<dbReference type="STRING" id="1121390.SAMN02746041_02466"/>
<evidence type="ECO:0000256" key="4">
    <source>
        <dbReference type="ARBA" id="ARBA00022692"/>
    </source>
</evidence>
<dbReference type="Proteomes" id="UP000192783">
    <property type="component" value="Unassembled WGS sequence"/>
</dbReference>
<feature type="transmembrane region" description="Helical" evidence="7">
    <location>
        <begin position="331"/>
        <end position="353"/>
    </location>
</feature>
<reference evidence="9 10" key="1">
    <citation type="submission" date="2017-04" db="EMBL/GenBank/DDBJ databases">
        <authorList>
            <person name="Afonso C.L."/>
            <person name="Miller P.J."/>
            <person name="Scott M.A."/>
            <person name="Spackman E."/>
            <person name="Goraichik I."/>
            <person name="Dimitrov K.M."/>
            <person name="Suarez D.L."/>
            <person name="Swayne D.E."/>
        </authorList>
    </citation>
    <scope>NUCLEOTIDE SEQUENCE [LARGE SCALE GENOMIC DNA]</scope>
    <source>
        <strain evidence="9 10">DSM 13146</strain>
    </source>
</reference>
<feature type="transmembrane region" description="Helical" evidence="7">
    <location>
        <begin position="293"/>
        <end position="319"/>
    </location>
</feature>
<sequence length="359" mass="40359">MKAESTFIHFVLKEWLVVASGIGLVLTSVYIKHFPVYSIQELQVLFILFALFVAVNGLRYSGLILRIAQKIEKGKAIPLKLVVTTFFLSMLVTNDIALIVIVPLTLSLNINHEGILVILEALAANAGSALTPFGNPQNFFIYWFYGIHPVRFVETIVPFSLVFLIILIVSSLFVNTTNNAQETIVQKINKKAYIYGVLLFIVLLTVLHVLPVLTGILVFIFALIFDRKALYVDYALLFSFFFFFGLAENMKLVLASKMNHSGHIFLFSSLASQVMSNVPAALLFAKFTTNWEALLWGVNAGGFGSLFGSLANLIAYKIYVTHENTNNMPMFTAQFLIIGYVAFFLSIWLYFFFYKMQGL</sequence>
<evidence type="ECO:0000256" key="7">
    <source>
        <dbReference type="SAM" id="Phobius"/>
    </source>
</evidence>
<evidence type="ECO:0000256" key="2">
    <source>
        <dbReference type="ARBA" id="ARBA00022448"/>
    </source>
</evidence>
<accession>A0A1W1XR11</accession>
<keyword evidence="10" id="KW-1185">Reference proteome</keyword>
<evidence type="ECO:0000256" key="6">
    <source>
        <dbReference type="ARBA" id="ARBA00023136"/>
    </source>
</evidence>
<feature type="transmembrane region" description="Helical" evidence="7">
    <location>
        <begin position="12"/>
        <end position="31"/>
    </location>
</feature>
<dbReference type="GO" id="GO:0055085">
    <property type="term" value="P:transmembrane transport"/>
    <property type="evidence" value="ECO:0007669"/>
    <property type="project" value="InterPro"/>
</dbReference>
<evidence type="ECO:0000259" key="8">
    <source>
        <dbReference type="Pfam" id="PF03600"/>
    </source>
</evidence>
<keyword evidence="3" id="KW-1003">Cell membrane</keyword>
<feature type="transmembrane region" description="Helical" evidence="7">
    <location>
        <begin position="231"/>
        <end position="252"/>
    </location>
</feature>
<dbReference type="AlphaFoldDB" id="A0A1W1XR11"/>
<gene>
    <name evidence="9" type="ORF">SAMN02746041_02466</name>
</gene>
<name>A0A1W1XR11_9BACT</name>
<dbReference type="Pfam" id="PF03600">
    <property type="entry name" value="CitMHS"/>
    <property type="match status" value="1"/>
</dbReference>
<feature type="transmembrane region" description="Helical" evidence="7">
    <location>
        <begin position="43"/>
        <end position="60"/>
    </location>
</feature>
<evidence type="ECO:0000313" key="9">
    <source>
        <dbReference type="EMBL" id="SMC25938.1"/>
    </source>
</evidence>
<dbReference type="EMBL" id="FWXF01000015">
    <property type="protein sequence ID" value="SMC25938.1"/>
    <property type="molecule type" value="Genomic_DNA"/>
</dbReference>
<evidence type="ECO:0000256" key="3">
    <source>
        <dbReference type="ARBA" id="ARBA00022475"/>
    </source>
</evidence>
<feature type="transmembrane region" description="Helical" evidence="7">
    <location>
        <begin position="81"/>
        <end position="106"/>
    </location>
</feature>
<dbReference type="GO" id="GO:0005886">
    <property type="term" value="C:plasma membrane"/>
    <property type="evidence" value="ECO:0007669"/>
    <property type="project" value="UniProtKB-SubCell"/>
</dbReference>
<evidence type="ECO:0000313" key="10">
    <source>
        <dbReference type="Proteomes" id="UP000192783"/>
    </source>
</evidence>
<feature type="domain" description="Citrate transporter-like" evidence="8">
    <location>
        <begin position="26"/>
        <end position="287"/>
    </location>
</feature>
<protein>
    <submittedName>
        <fullName evidence="9">Na+/H+ antiporter NhaD</fullName>
    </submittedName>
</protein>
<proteinExistence type="predicted"/>
<organism evidence="9 10">
    <name type="scientific">Desulfacinum hydrothermale DSM 13146</name>
    <dbReference type="NCBI Taxonomy" id="1121390"/>
    <lineage>
        <taxon>Bacteria</taxon>
        <taxon>Pseudomonadati</taxon>
        <taxon>Thermodesulfobacteriota</taxon>
        <taxon>Syntrophobacteria</taxon>
        <taxon>Syntrophobacterales</taxon>
        <taxon>Syntrophobacteraceae</taxon>
        <taxon>Desulfacinum</taxon>
    </lineage>
</organism>
<keyword evidence="4 7" id="KW-0812">Transmembrane</keyword>